<dbReference type="EMBL" id="VLXZ01000009">
    <property type="protein sequence ID" value="TSB45661.1"/>
    <property type="molecule type" value="Genomic_DNA"/>
</dbReference>
<keyword evidence="4" id="KW-0479">Metal-binding</keyword>
<feature type="binding site" evidence="4">
    <location>
        <position position="66"/>
    </location>
    <ligand>
        <name>S-adenosyl-L-methionine</name>
        <dbReference type="ChEBI" id="CHEBI:59789"/>
    </ligand>
</feature>
<dbReference type="Proteomes" id="UP000318521">
    <property type="component" value="Unassembled WGS sequence"/>
</dbReference>
<dbReference type="Gene3D" id="3.40.50.150">
    <property type="entry name" value="Vaccinia Virus protein VP39"/>
    <property type="match status" value="1"/>
</dbReference>
<dbReference type="GO" id="GO:0008171">
    <property type="term" value="F:O-methyltransferase activity"/>
    <property type="evidence" value="ECO:0007669"/>
    <property type="project" value="InterPro"/>
</dbReference>
<comment type="subunit">
    <text evidence="4">Homodimer.</text>
</comment>
<evidence type="ECO:0000256" key="4">
    <source>
        <dbReference type="HAMAP-Rule" id="MF_02217"/>
    </source>
</evidence>
<dbReference type="CDD" id="cd02440">
    <property type="entry name" value="AdoMet_MTases"/>
    <property type="match status" value="1"/>
</dbReference>
<feature type="binding site" evidence="4">
    <location>
        <position position="131"/>
    </location>
    <ligand>
        <name>Mg(2+)</name>
        <dbReference type="ChEBI" id="CHEBI:18420"/>
    </ligand>
</feature>
<keyword evidence="6" id="KW-1185">Reference proteome</keyword>
<keyword evidence="3 4" id="KW-0949">S-adenosyl-L-methionine</keyword>
<dbReference type="GO" id="GO:0000287">
    <property type="term" value="F:magnesium ion binding"/>
    <property type="evidence" value="ECO:0007669"/>
    <property type="project" value="UniProtKB-UniRule"/>
</dbReference>
<evidence type="ECO:0000256" key="1">
    <source>
        <dbReference type="ARBA" id="ARBA00022603"/>
    </source>
</evidence>
<dbReference type="InterPro" id="IPR002935">
    <property type="entry name" value="SAM_O-MeTrfase"/>
</dbReference>
<feature type="binding site" evidence="4">
    <location>
        <position position="157"/>
    </location>
    <ligand>
        <name>Mg(2+)</name>
        <dbReference type="ChEBI" id="CHEBI:18420"/>
    </ligand>
</feature>
<evidence type="ECO:0000256" key="2">
    <source>
        <dbReference type="ARBA" id="ARBA00022679"/>
    </source>
</evidence>
<keyword evidence="4" id="KW-0819">tRNA processing</keyword>
<sequence length="212" mass="24237">MFDQKTLDYLEQITPKRTDLLTEMEQYAAEHEIPIMDLVGMESLLQLMKLYAPKRILEIGTAIGYSAIRMAEAFPDVGIVTIERDPERIELAKHYIKQARLEDRIHLIEGDALNKVELLEKMPLFHVLFIDAAKGQYQRFFDQYAALVAPGGVVFSDNVLFRGLVAEQDVDSKRLSKLASKIRTYNQYIMDHPDFHTRILPIGDGLAVSVKK</sequence>
<dbReference type="PANTHER" id="PTHR10509:SF14">
    <property type="entry name" value="CAFFEOYL-COA O-METHYLTRANSFERASE 3-RELATED"/>
    <property type="match status" value="1"/>
</dbReference>
<evidence type="ECO:0000313" key="5">
    <source>
        <dbReference type="EMBL" id="TSB45661.1"/>
    </source>
</evidence>
<keyword evidence="2 4" id="KW-0808">Transferase</keyword>
<dbReference type="RefSeq" id="WP_143849425.1">
    <property type="nucleotide sequence ID" value="NZ_VLXZ01000009.1"/>
</dbReference>
<name>A0A553ZW13_9BACI</name>
<dbReference type="InterPro" id="IPR043675">
    <property type="entry name" value="TrmR_methyltr"/>
</dbReference>
<gene>
    <name evidence="4" type="primary">trmR</name>
    <name evidence="5" type="ORF">FN960_14305</name>
</gene>
<reference evidence="5 6" key="1">
    <citation type="submission" date="2019-07" db="EMBL/GenBank/DDBJ databases">
        <authorList>
            <person name="Park Y.J."/>
            <person name="Jeong S.E."/>
            <person name="Jung H.S."/>
        </authorList>
    </citation>
    <scope>NUCLEOTIDE SEQUENCE [LARGE SCALE GENOMIC DNA]</scope>
    <source>
        <strain evidence="6">P16(2019)</strain>
    </source>
</reference>
<dbReference type="GO" id="GO:0030488">
    <property type="term" value="P:tRNA methylation"/>
    <property type="evidence" value="ECO:0007669"/>
    <property type="project" value="UniProtKB-UniRule"/>
</dbReference>
<feature type="binding site" evidence="4">
    <location>
        <position position="36"/>
    </location>
    <ligand>
        <name>S-adenosyl-L-methionine</name>
        <dbReference type="ChEBI" id="CHEBI:59789"/>
    </ligand>
</feature>
<dbReference type="OrthoDB" id="9799672at2"/>
<dbReference type="HAMAP" id="MF_02217">
    <property type="entry name" value="TrmR_methyltr"/>
    <property type="match status" value="1"/>
</dbReference>
<dbReference type="GO" id="GO:0008757">
    <property type="term" value="F:S-adenosylmethionine-dependent methyltransferase activity"/>
    <property type="evidence" value="ECO:0007669"/>
    <property type="project" value="TreeGrafter"/>
</dbReference>
<organism evidence="5 6">
    <name type="scientific">Alkalicoccobacillus porphyridii</name>
    <dbReference type="NCBI Taxonomy" id="2597270"/>
    <lineage>
        <taxon>Bacteria</taxon>
        <taxon>Bacillati</taxon>
        <taxon>Bacillota</taxon>
        <taxon>Bacilli</taxon>
        <taxon>Bacillales</taxon>
        <taxon>Bacillaceae</taxon>
        <taxon>Alkalicoccobacillus</taxon>
    </lineage>
</organism>
<keyword evidence="1 4" id="KW-0489">Methyltransferase</keyword>
<proteinExistence type="inferred from homology"/>
<keyword evidence="4" id="KW-0460">Magnesium</keyword>
<comment type="caution">
    <text evidence="5">The sequence shown here is derived from an EMBL/GenBank/DDBJ whole genome shotgun (WGS) entry which is preliminary data.</text>
</comment>
<accession>A0A553ZW13</accession>
<feature type="binding site" evidence="4">
    <location>
        <position position="158"/>
    </location>
    <ligand>
        <name>Mg(2+)</name>
        <dbReference type="ChEBI" id="CHEBI:18420"/>
    </ligand>
</feature>
<dbReference type="EC" id="2.1.1.-" evidence="4"/>
<dbReference type="InterPro" id="IPR029063">
    <property type="entry name" value="SAM-dependent_MTases_sf"/>
</dbReference>
<dbReference type="GO" id="GO:0016300">
    <property type="term" value="F:tRNA (uridine) methyltransferase activity"/>
    <property type="evidence" value="ECO:0007669"/>
    <property type="project" value="UniProtKB-UniRule"/>
</dbReference>
<dbReference type="SUPFAM" id="SSF53335">
    <property type="entry name" value="S-adenosyl-L-methionine-dependent methyltransferases"/>
    <property type="match status" value="1"/>
</dbReference>
<dbReference type="PROSITE" id="PS51682">
    <property type="entry name" value="SAM_OMT_I"/>
    <property type="match status" value="1"/>
</dbReference>
<comment type="catalytic activity">
    <reaction evidence="4">
        <text>5-hydroxyuridine(34) in tRNA + S-adenosyl-L-methionine = 5-methoxyuridine(34) in tRNA + S-adenosyl-L-homocysteine + H(+)</text>
        <dbReference type="Rhea" id="RHEA:60524"/>
        <dbReference type="Rhea" id="RHEA-COMP:13381"/>
        <dbReference type="Rhea" id="RHEA-COMP:15591"/>
        <dbReference type="ChEBI" id="CHEBI:15378"/>
        <dbReference type="ChEBI" id="CHEBI:57856"/>
        <dbReference type="ChEBI" id="CHEBI:59789"/>
        <dbReference type="ChEBI" id="CHEBI:136877"/>
        <dbReference type="ChEBI" id="CHEBI:143860"/>
    </reaction>
</comment>
<comment type="similarity">
    <text evidence="4">Belongs to the class I-like SAM-binding methyltransferase superfamily. Cation-dependent O-methyltransferase family.</text>
</comment>
<dbReference type="InterPro" id="IPR050362">
    <property type="entry name" value="Cation-dep_OMT"/>
</dbReference>
<feature type="binding site" evidence="4">
    <location>
        <position position="131"/>
    </location>
    <ligand>
        <name>S-adenosyl-L-methionine</name>
        <dbReference type="ChEBI" id="CHEBI:59789"/>
    </ligand>
</feature>
<feature type="binding site" evidence="4">
    <location>
        <position position="83"/>
    </location>
    <ligand>
        <name>S-adenosyl-L-methionine</name>
        <dbReference type="ChEBI" id="CHEBI:59789"/>
    </ligand>
</feature>
<comment type="function">
    <text evidence="4">Catalyzes the methylation of 5-hydroxyuridine (ho5U) to form 5-methoxyuridine (mo5U) at position 34 in tRNAs.</text>
</comment>
<evidence type="ECO:0000313" key="6">
    <source>
        <dbReference type="Proteomes" id="UP000318521"/>
    </source>
</evidence>
<dbReference type="Pfam" id="PF01596">
    <property type="entry name" value="Methyltransf_3"/>
    <property type="match status" value="1"/>
</dbReference>
<dbReference type="PANTHER" id="PTHR10509">
    <property type="entry name" value="O-METHYLTRANSFERASE-RELATED"/>
    <property type="match status" value="1"/>
</dbReference>
<feature type="binding site" evidence="4">
    <location>
        <begin position="111"/>
        <end position="112"/>
    </location>
    <ligand>
        <name>S-adenosyl-L-methionine</name>
        <dbReference type="ChEBI" id="CHEBI:59789"/>
    </ligand>
</feature>
<evidence type="ECO:0000256" key="3">
    <source>
        <dbReference type="ARBA" id="ARBA00022691"/>
    </source>
</evidence>
<dbReference type="AlphaFoldDB" id="A0A553ZW13"/>
<protein>
    <recommendedName>
        <fullName evidence="4">tRNA 5-hydroxyuridine methyltransferase</fullName>
        <ecNumber evidence="4">2.1.1.-</ecNumber>
    </recommendedName>
    <alternativeName>
        <fullName evidence="4">ho5U methyltransferase</fullName>
    </alternativeName>
</protein>